<evidence type="ECO:0000256" key="2">
    <source>
        <dbReference type="ARBA" id="ARBA00023284"/>
    </source>
</evidence>
<evidence type="ECO:0000256" key="1">
    <source>
        <dbReference type="ARBA" id="ARBA00022729"/>
    </source>
</evidence>
<dbReference type="GO" id="GO:0005789">
    <property type="term" value="C:endoplasmic reticulum membrane"/>
    <property type="evidence" value="ECO:0007669"/>
    <property type="project" value="TreeGrafter"/>
</dbReference>
<dbReference type="AlphaFoldDB" id="A0A485KSX0"/>
<keyword evidence="3" id="KW-0812">Transmembrane</keyword>
<dbReference type="SUPFAM" id="SSF52833">
    <property type="entry name" value="Thioredoxin-like"/>
    <property type="match status" value="1"/>
</dbReference>
<keyword evidence="1" id="KW-0732">Signal</keyword>
<dbReference type="EMBL" id="VJMH01005242">
    <property type="protein sequence ID" value="KAF0698408.1"/>
    <property type="molecule type" value="Genomic_DNA"/>
</dbReference>
<gene>
    <name evidence="5" type="primary">Aste57867_10976</name>
    <name evidence="4" type="ORF">As57867_010935</name>
    <name evidence="5" type="ORF">ASTE57867_10976</name>
</gene>
<dbReference type="GO" id="GO:0004791">
    <property type="term" value="F:thioredoxin-disulfide reductase (NADPH) activity"/>
    <property type="evidence" value="ECO:0007669"/>
    <property type="project" value="TreeGrafter"/>
</dbReference>
<dbReference type="OrthoDB" id="60822at2759"/>
<dbReference type="Proteomes" id="UP000332933">
    <property type="component" value="Unassembled WGS sequence"/>
</dbReference>
<keyword evidence="6" id="KW-1185">Reference proteome</keyword>
<keyword evidence="2" id="KW-0676">Redox-active center</keyword>
<dbReference type="PANTHER" id="PTHR13544:SF0">
    <property type="entry name" value="THIOREDOXIN REDUCTASE-LIKE SELENOPROTEIN T"/>
    <property type="match status" value="1"/>
</dbReference>
<keyword evidence="3" id="KW-1133">Transmembrane helix</keyword>
<feature type="transmembrane region" description="Helical" evidence="3">
    <location>
        <begin position="99"/>
        <end position="118"/>
    </location>
</feature>
<proteinExistence type="predicted"/>
<protein>
    <submittedName>
        <fullName evidence="5">Aste57867_10976 protein</fullName>
    </submittedName>
</protein>
<feature type="transmembrane region" description="Helical" evidence="3">
    <location>
        <begin position="56"/>
        <end position="78"/>
    </location>
</feature>
<evidence type="ECO:0000313" key="4">
    <source>
        <dbReference type="EMBL" id="KAF0698408.1"/>
    </source>
</evidence>
<reference evidence="4" key="2">
    <citation type="submission" date="2019-06" db="EMBL/GenBank/DDBJ databases">
        <title>Genomics analysis of Aphanomyces spp. identifies a new class of oomycete effector associated with host adaptation.</title>
        <authorList>
            <person name="Gaulin E."/>
        </authorList>
    </citation>
    <scope>NUCLEOTIDE SEQUENCE</scope>
    <source>
        <strain evidence="4">CBS 578.67</strain>
    </source>
</reference>
<name>A0A485KSX0_9STRA</name>
<reference evidence="5 6" key="1">
    <citation type="submission" date="2019-03" db="EMBL/GenBank/DDBJ databases">
        <authorList>
            <person name="Gaulin E."/>
            <person name="Dumas B."/>
        </authorList>
    </citation>
    <scope>NUCLEOTIDE SEQUENCE [LARGE SCALE GENOMIC DNA]</scope>
    <source>
        <strain evidence="5">CBS 568.67</strain>
    </source>
</reference>
<dbReference type="GO" id="GO:0045454">
    <property type="term" value="P:cell redox homeostasis"/>
    <property type="evidence" value="ECO:0007669"/>
    <property type="project" value="TreeGrafter"/>
</dbReference>
<dbReference type="NCBIfam" id="TIGR02174">
    <property type="entry name" value="CXXU_selWTH"/>
    <property type="match status" value="1"/>
</dbReference>
<dbReference type="InterPro" id="IPR019389">
    <property type="entry name" value="Selenoprotein_T"/>
</dbReference>
<dbReference type="Pfam" id="PF10262">
    <property type="entry name" value="Rdx"/>
    <property type="match status" value="1"/>
</dbReference>
<dbReference type="InterPro" id="IPR036249">
    <property type="entry name" value="Thioredoxin-like_sf"/>
</dbReference>
<dbReference type="EMBL" id="CAADRA010005263">
    <property type="protein sequence ID" value="VFT87844.1"/>
    <property type="molecule type" value="Genomic_DNA"/>
</dbReference>
<keyword evidence="3" id="KW-0472">Membrane</keyword>
<organism evidence="5 6">
    <name type="scientific">Aphanomyces stellatus</name>
    <dbReference type="NCBI Taxonomy" id="120398"/>
    <lineage>
        <taxon>Eukaryota</taxon>
        <taxon>Sar</taxon>
        <taxon>Stramenopiles</taxon>
        <taxon>Oomycota</taxon>
        <taxon>Saprolegniomycetes</taxon>
        <taxon>Saprolegniales</taxon>
        <taxon>Verrucalvaceae</taxon>
        <taxon>Aphanomyces</taxon>
    </lineage>
</organism>
<accession>A0A485KSX0</accession>
<evidence type="ECO:0000256" key="3">
    <source>
        <dbReference type="SAM" id="Phobius"/>
    </source>
</evidence>
<evidence type="ECO:0000313" key="5">
    <source>
        <dbReference type="EMBL" id="VFT87844.1"/>
    </source>
</evidence>
<sequence>MVLQVDYDRVRFEYCSSGTFSDETEALGRALVADFPHLRGHIDGLSYALVGWRAKLWRFLITARVLMMVVGAAFVFYGEDALKMAGIPYDPAHVEIAKVNQWVAYLLFAFLSLAAQYVSTPGAFEVYYNDQLVFSKIESNRLPTGEELVKLCKAKGLKKQLAKK</sequence>
<dbReference type="Gene3D" id="3.40.30.10">
    <property type="entry name" value="Glutaredoxin"/>
    <property type="match status" value="1"/>
</dbReference>
<dbReference type="PANTHER" id="PTHR13544">
    <property type="entry name" value="SELENOPROTEIN T"/>
    <property type="match status" value="1"/>
</dbReference>
<dbReference type="InterPro" id="IPR011893">
    <property type="entry name" value="Selenoprotein_Rdx-typ"/>
</dbReference>
<evidence type="ECO:0000313" key="6">
    <source>
        <dbReference type="Proteomes" id="UP000332933"/>
    </source>
</evidence>